<dbReference type="EMBL" id="ACNN01000007">
    <property type="protein sequence ID" value="EEN83384.1"/>
    <property type="molecule type" value="Genomic_DNA"/>
</dbReference>
<organism evidence="2 3">
    <name type="scientific">Porphyromonas endodontalis (strain ATCC 35406 / DSM 24491 / JCM 8526 / CCUG 16442 / BCRC 14492 / NCTC 13058 / HG 370)</name>
    <name type="common">Bacteroides endodontalis</name>
    <dbReference type="NCBI Taxonomy" id="553175"/>
    <lineage>
        <taxon>Bacteria</taxon>
        <taxon>Pseudomonadati</taxon>
        <taxon>Bacteroidota</taxon>
        <taxon>Bacteroidia</taxon>
        <taxon>Bacteroidales</taxon>
        <taxon>Porphyromonadaceae</taxon>
        <taxon>Porphyromonas</taxon>
    </lineage>
</organism>
<dbReference type="STRING" id="553175.POREN0001_0588"/>
<dbReference type="Proteomes" id="UP000004295">
    <property type="component" value="Unassembled WGS sequence"/>
</dbReference>
<feature type="compositionally biased region" description="Polar residues" evidence="1">
    <location>
        <begin position="47"/>
        <end position="56"/>
    </location>
</feature>
<protein>
    <submittedName>
        <fullName evidence="2">Uncharacterized protein</fullName>
    </submittedName>
</protein>
<keyword evidence="3" id="KW-1185">Reference proteome</keyword>
<reference evidence="2 3" key="1">
    <citation type="submission" date="2009-04" db="EMBL/GenBank/DDBJ databases">
        <authorList>
            <person name="Sebastian Y."/>
            <person name="Madupu R."/>
            <person name="Durkin A.S."/>
            <person name="Torralba M."/>
            <person name="Methe B."/>
            <person name="Sutton G.G."/>
            <person name="Strausberg R.L."/>
            <person name="Nelson K.E."/>
        </authorList>
    </citation>
    <scope>NUCLEOTIDE SEQUENCE [LARGE SCALE GENOMIC DNA]</scope>
    <source>
        <strain evidence="3">ATCC 35406 / DSM 24491 / JCM 8526 / CCUG 16442 / BCRC 14492 / NCTC 13058 / HG 370</strain>
    </source>
</reference>
<dbReference type="PROSITE" id="PS51257">
    <property type="entry name" value="PROKAR_LIPOPROTEIN"/>
    <property type="match status" value="1"/>
</dbReference>
<evidence type="ECO:0000256" key="1">
    <source>
        <dbReference type="SAM" id="MobiDB-lite"/>
    </source>
</evidence>
<proteinExistence type="predicted"/>
<gene>
    <name evidence="2" type="ORF">POREN0001_0588</name>
</gene>
<dbReference type="AlphaFoldDB" id="C3J8R8"/>
<evidence type="ECO:0000313" key="2">
    <source>
        <dbReference type="EMBL" id="EEN83384.1"/>
    </source>
</evidence>
<accession>C3J8R8</accession>
<comment type="caution">
    <text evidence="2">The sequence shown here is derived from an EMBL/GenBank/DDBJ whole genome shotgun (WGS) entry which is preliminary data.</text>
</comment>
<sequence length="106" mass="11807">MGMARRKKAYIGAVVAVAFASLSAFLLSGCALFGGKKGGTKTDSDSVRGQNPLQQDSIRREEERIEDMPRVMYGVPYQRYEEMRKVPSSPQGKEERDSLMQEDSEA</sequence>
<evidence type="ECO:0000313" key="3">
    <source>
        <dbReference type="Proteomes" id="UP000004295"/>
    </source>
</evidence>
<feature type="region of interest" description="Disordered" evidence="1">
    <location>
        <begin position="82"/>
        <end position="106"/>
    </location>
</feature>
<feature type="region of interest" description="Disordered" evidence="1">
    <location>
        <begin position="37"/>
        <end position="65"/>
    </location>
</feature>
<name>C3J8R8_POREA</name>